<evidence type="ECO:0000256" key="2">
    <source>
        <dbReference type="PROSITE-ProRule" id="PRU00252"/>
    </source>
</evidence>
<accession>A0A1A9RLC2</accession>
<dbReference type="RefSeq" id="WP_049258602.1">
    <property type="nucleotide sequence ID" value="NZ_JAWFMW010000001.1"/>
</dbReference>
<reference evidence="3" key="2">
    <citation type="submission" date="2016-05" db="EMBL/GenBank/DDBJ databases">
        <authorList>
            <person name="Lavstsen T."/>
            <person name="Jespersen J.S."/>
        </authorList>
    </citation>
    <scope>NUCLEOTIDE SEQUENCE</scope>
    <source>
        <strain evidence="3">NML04-0072</strain>
        <strain evidence="4">NML120819</strain>
    </source>
</reference>
<dbReference type="GO" id="GO:0003697">
    <property type="term" value="F:single-stranded DNA binding"/>
    <property type="evidence" value="ECO:0007669"/>
    <property type="project" value="InterPro"/>
</dbReference>
<reference evidence="5 6" key="1">
    <citation type="submission" date="2016-05" db="EMBL/GenBank/DDBJ databases">
        <title>Draft genome of Corynebacterium afermentans subsp. afermentans LCDC 88199T.</title>
        <authorList>
            <person name="Bernier A.-M."/>
            <person name="Bernard K."/>
        </authorList>
    </citation>
    <scope>NUCLEOTIDE SEQUENCE [LARGE SCALE GENOMIC DNA]</scope>
    <source>
        <strain evidence="5">NML04-0072</strain>
        <strain evidence="6">NML120819</strain>
    </source>
</reference>
<organism evidence="3 5">
    <name type="scientific">Eikenella corrodens</name>
    <dbReference type="NCBI Taxonomy" id="539"/>
    <lineage>
        <taxon>Bacteria</taxon>
        <taxon>Pseudomonadati</taxon>
        <taxon>Pseudomonadota</taxon>
        <taxon>Betaproteobacteria</taxon>
        <taxon>Neisseriales</taxon>
        <taxon>Neisseriaceae</taxon>
        <taxon>Eikenella</taxon>
    </lineage>
</organism>
<gene>
    <name evidence="4" type="ORF">A7P89_03150</name>
    <name evidence="3" type="ORF">A7P90_04810</name>
</gene>
<dbReference type="Pfam" id="PF00436">
    <property type="entry name" value="SSB"/>
    <property type="match status" value="1"/>
</dbReference>
<keyword evidence="1 2" id="KW-0238">DNA-binding</keyword>
<evidence type="ECO:0000256" key="1">
    <source>
        <dbReference type="ARBA" id="ARBA00023125"/>
    </source>
</evidence>
<dbReference type="InterPro" id="IPR000424">
    <property type="entry name" value="Primosome_PriB/ssb"/>
</dbReference>
<dbReference type="AlphaFoldDB" id="A0A1A9RLC2"/>
<dbReference type="OrthoDB" id="4427276at2"/>
<sequence length="143" mass="16098">MSISIVVRGNLGQSFELKEINRSDGETSTVLNFSIASNRFKRQKVDGQDRYVAAGPTEWLECEYWNRRAAHLHSLLVKGMPVVVEGEELSETYEKDGQTIKTRKIRVENIYLNLNSERIASITLNPSRTSDQAAAADDNNNPL</sequence>
<evidence type="ECO:0000313" key="5">
    <source>
        <dbReference type="Proteomes" id="UP000077589"/>
    </source>
</evidence>
<evidence type="ECO:0000313" key="4">
    <source>
        <dbReference type="EMBL" id="OAM23534.1"/>
    </source>
</evidence>
<protein>
    <recommendedName>
        <fullName evidence="7">Single-stranded DNA-binding protein</fullName>
    </recommendedName>
</protein>
<comment type="caution">
    <text evidence="3">The sequence shown here is derived from an EMBL/GenBank/DDBJ whole genome shotgun (WGS) entry which is preliminary data.</text>
</comment>
<dbReference type="Proteomes" id="UP000077589">
    <property type="component" value="Unassembled WGS sequence"/>
</dbReference>
<evidence type="ECO:0000313" key="3">
    <source>
        <dbReference type="EMBL" id="OAM19789.1"/>
    </source>
</evidence>
<proteinExistence type="predicted"/>
<evidence type="ECO:0008006" key="7">
    <source>
        <dbReference type="Google" id="ProtNLM"/>
    </source>
</evidence>
<dbReference type="Gene3D" id="2.40.50.140">
    <property type="entry name" value="Nucleic acid-binding proteins"/>
    <property type="match status" value="1"/>
</dbReference>
<dbReference type="SUPFAM" id="SSF50249">
    <property type="entry name" value="Nucleic acid-binding proteins"/>
    <property type="match status" value="1"/>
</dbReference>
<evidence type="ECO:0000313" key="6">
    <source>
        <dbReference type="Proteomes" id="UP000078103"/>
    </source>
</evidence>
<dbReference type="EMBL" id="LXSG01000028">
    <property type="protein sequence ID" value="OAM19789.1"/>
    <property type="molecule type" value="Genomic_DNA"/>
</dbReference>
<dbReference type="CDD" id="cd04496">
    <property type="entry name" value="SSB_OBF"/>
    <property type="match status" value="1"/>
</dbReference>
<dbReference type="PROSITE" id="PS50935">
    <property type="entry name" value="SSB"/>
    <property type="match status" value="1"/>
</dbReference>
<dbReference type="Proteomes" id="UP000078103">
    <property type="component" value="Unassembled WGS sequence"/>
</dbReference>
<name>A0A1A9RLC2_EIKCO</name>
<dbReference type="EMBL" id="LXSH01000012">
    <property type="protein sequence ID" value="OAM23534.1"/>
    <property type="molecule type" value="Genomic_DNA"/>
</dbReference>
<dbReference type="InterPro" id="IPR012340">
    <property type="entry name" value="NA-bd_OB-fold"/>
</dbReference>